<dbReference type="PANTHER" id="PTHR30031:SF0">
    <property type="entry name" value="PHOSPHOENOLPYRUVATE CARBOXYKINASE (ATP)"/>
    <property type="match status" value="1"/>
</dbReference>
<dbReference type="InterPro" id="IPR013035">
    <property type="entry name" value="PEP_carboxykinase_C"/>
</dbReference>
<dbReference type="GO" id="GO:0016301">
    <property type="term" value="F:kinase activity"/>
    <property type="evidence" value="ECO:0007669"/>
    <property type="project" value="UniProtKB-KW"/>
</dbReference>
<dbReference type="GO" id="GO:0004612">
    <property type="term" value="F:phosphoenolpyruvate carboxykinase (ATP) activity"/>
    <property type="evidence" value="ECO:0007669"/>
    <property type="project" value="UniProtKB-EC"/>
</dbReference>
<name>A0A644ZC95_9ZZZZ</name>
<comment type="catalytic activity">
    <reaction evidence="9">
        <text>oxaloacetate + ATP = phosphoenolpyruvate + ADP + CO2</text>
        <dbReference type="Rhea" id="RHEA:18617"/>
        <dbReference type="ChEBI" id="CHEBI:16452"/>
        <dbReference type="ChEBI" id="CHEBI:16526"/>
        <dbReference type="ChEBI" id="CHEBI:30616"/>
        <dbReference type="ChEBI" id="CHEBI:58702"/>
        <dbReference type="ChEBI" id="CHEBI:456216"/>
        <dbReference type="EC" id="4.1.1.49"/>
    </reaction>
</comment>
<keyword evidence="10" id="KW-0418">Kinase</keyword>
<organism evidence="10">
    <name type="scientific">bioreactor metagenome</name>
    <dbReference type="NCBI Taxonomy" id="1076179"/>
    <lineage>
        <taxon>unclassified sequences</taxon>
        <taxon>metagenomes</taxon>
        <taxon>ecological metagenomes</taxon>
    </lineage>
</organism>
<gene>
    <name evidence="10" type="primary">pckA_16</name>
    <name evidence="10" type="ORF">SDC9_85139</name>
</gene>
<evidence type="ECO:0000256" key="3">
    <source>
        <dbReference type="ARBA" id="ARBA00012363"/>
    </source>
</evidence>
<reference evidence="10" key="1">
    <citation type="submission" date="2019-08" db="EMBL/GenBank/DDBJ databases">
        <authorList>
            <person name="Kucharzyk K."/>
            <person name="Murdoch R.W."/>
            <person name="Higgins S."/>
            <person name="Loffler F."/>
        </authorList>
    </citation>
    <scope>NUCLEOTIDE SEQUENCE</scope>
</reference>
<dbReference type="PANTHER" id="PTHR30031">
    <property type="entry name" value="PHOSPHOENOLPYRUVATE CARBOXYKINASE ATP"/>
    <property type="match status" value="1"/>
</dbReference>
<keyword evidence="7" id="KW-0067">ATP-binding</keyword>
<dbReference type="PIRSF" id="PIRSF006294">
    <property type="entry name" value="PEP_crbxkin"/>
    <property type="match status" value="1"/>
</dbReference>
<dbReference type="InterPro" id="IPR015994">
    <property type="entry name" value="PEPCK_ATP_CS"/>
</dbReference>
<protein>
    <recommendedName>
        <fullName evidence="3">phosphoenolpyruvate carboxykinase (ATP)</fullName>
        <ecNumber evidence="3">4.1.1.49</ecNumber>
    </recommendedName>
</protein>
<dbReference type="InterPro" id="IPR008210">
    <property type="entry name" value="PEP_carboxykinase_N"/>
</dbReference>
<evidence type="ECO:0000256" key="7">
    <source>
        <dbReference type="ARBA" id="ARBA00022840"/>
    </source>
</evidence>
<comment type="similarity">
    <text evidence="2">Belongs to the phosphoenolpyruvate carboxykinase (ATP) family.</text>
</comment>
<evidence type="ECO:0000256" key="4">
    <source>
        <dbReference type="ARBA" id="ARBA00022432"/>
    </source>
</evidence>
<evidence type="ECO:0000256" key="5">
    <source>
        <dbReference type="ARBA" id="ARBA00022741"/>
    </source>
</evidence>
<dbReference type="CDD" id="cd00484">
    <property type="entry name" value="PEPCK_ATP"/>
    <property type="match status" value="1"/>
</dbReference>
<sequence>MPENIIDLSYLGIHNHGEIYHNCSPVELVEHALERGEGVLTNTGALAVETGKYTGRSPKDKFIVDIPEVHDEICWGSVNVPMDESKYDRIYKRLTAYLQNRELFVFDGYAGADEKFSLPIRVINEHAWQNLFAHQLFIRPNDIELKNHKAQFTIIAAPGFHAVPEIDATKSEAFIIVHFGKKQVIIGGTEYAGEIKKSVFSVMNYLLTEKQVCPMHCSANVGPDGDVALFFGLSGTGKTTLSADPGRNLIGDDEHGWSPNGIFNFEGGCYAKCINLKKEHEPQIFNAIKFGSVLENVVIDPLTREADYADDCLTENTRAAYPIDYIPGAVIPSVGKHPKTIFLLTADAFGVMPPIARLNKEQAMYYFLSGYTSKLAGTERGIVKPEATFSSCFGAPFLPRSPHVYAKLLGELIDIHQTKVYLLNTGWTGGAYGEGNRISLRYTRAMVTAALNGTLDDVPYKANHIFRVNVPTQCPGVPDVILEPRDTWKDKEAYDRQAWELVHMFEQNYSTLNVPNYTSRYYVHMPVGIENGSYCEEKE</sequence>
<dbReference type="Pfam" id="PF01293">
    <property type="entry name" value="PEPCK_ATP"/>
    <property type="match status" value="1"/>
</dbReference>
<evidence type="ECO:0000256" key="9">
    <source>
        <dbReference type="ARBA" id="ARBA00047371"/>
    </source>
</evidence>
<dbReference type="GO" id="GO:0006094">
    <property type="term" value="P:gluconeogenesis"/>
    <property type="evidence" value="ECO:0007669"/>
    <property type="project" value="UniProtKB-UniPathway"/>
</dbReference>
<dbReference type="UniPathway" id="UPA00138"/>
<dbReference type="SUPFAM" id="SSF68923">
    <property type="entry name" value="PEP carboxykinase N-terminal domain"/>
    <property type="match status" value="1"/>
</dbReference>
<keyword evidence="6" id="KW-0210">Decarboxylase</keyword>
<dbReference type="GO" id="GO:0005524">
    <property type="term" value="F:ATP binding"/>
    <property type="evidence" value="ECO:0007669"/>
    <property type="project" value="UniProtKB-KW"/>
</dbReference>
<evidence type="ECO:0000256" key="2">
    <source>
        <dbReference type="ARBA" id="ARBA00006052"/>
    </source>
</evidence>
<dbReference type="InterPro" id="IPR001272">
    <property type="entry name" value="PEP_carboxykinase_ATP"/>
</dbReference>
<dbReference type="Gene3D" id="2.170.8.10">
    <property type="entry name" value="Phosphoenolpyruvate Carboxykinase, domain 2"/>
    <property type="match status" value="1"/>
</dbReference>
<keyword evidence="10" id="KW-0670">Pyruvate</keyword>
<evidence type="ECO:0000256" key="1">
    <source>
        <dbReference type="ARBA" id="ARBA00004742"/>
    </source>
</evidence>
<proteinExistence type="inferred from homology"/>
<keyword evidence="5" id="KW-0547">Nucleotide-binding</keyword>
<dbReference type="FunFam" id="2.170.8.10:FF:000001">
    <property type="entry name" value="Phosphoenolpyruvate carboxykinase (ATP)"/>
    <property type="match status" value="1"/>
</dbReference>
<evidence type="ECO:0000313" key="10">
    <source>
        <dbReference type="EMBL" id="MPM38510.1"/>
    </source>
</evidence>
<dbReference type="Gene3D" id="3.40.449.10">
    <property type="entry name" value="Phosphoenolpyruvate Carboxykinase, domain 1"/>
    <property type="match status" value="1"/>
</dbReference>
<keyword evidence="8 10" id="KW-0456">Lyase</keyword>
<keyword evidence="4" id="KW-0312">Gluconeogenesis</keyword>
<dbReference type="AlphaFoldDB" id="A0A644ZC95"/>
<dbReference type="HAMAP" id="MF_00453">
    <property type="entry name" value="PEPCK_ATP"/>
    <property type="match status" value="1"/>
</dbReference>
<evidence type="ECO:0000256" key="6">
    <source>
        <dbReference type="ARBA" id="ARBA00022793"/>
    </source>
</evidence>
<evidence type="ECO:0000256" key="8">
    <source>
        <dbReference type="ARBA" id="ARBA00023239"/>
    </source>
</evidence>
<accession>A0A644ZC95</accession>
<comment type="pathway">
    <text evidence="1">Carbohydrate biosynthesis; gluconeogenesis.</text>
</comment>
<dbReference type="EMBL" id="VSSQ01008310">
    <property type="protein sequence ID" value="MPM38510.1"/>
    <property type="molecule type" value="Genomic_DNA"/>
</dbReference>
<dbReference type="NCBIfam" id="NF006821">
    <property type="entry name" value="PRK09344.1-3"/>
    <property type="match status" value="1"/>
</dbReference>
<dbReference type="GO" id="GO:0005829">
    <property type="term" value="C:cytosol"/>
    <property type="evidence" value="ECO:0007669"/>
    <property type="project" value="TreeGrafter"/>
</dbReference>
<dbReference type="SUPFAM" id="SSF53795">
    <property type="entry name" value="PEP carboxykinase-like"/>
    <property type="match status" value="1"/>
</dbReference>
<dbReference type="EC" id="4.1.1.49" evidence="3"/>
<dbReference type="PROSITE" id="PS00532">
    <property type="entry name" value="PEPCK_ATP"/>
    <property type="match status" value="1"/>
</dbReference>
<keyword evidence="10" id="KW-0808">Transferase</keyword>
<dbReference type="Gene3D" id="3.90.228.20">
    <property type="match status" value="1"/>
</dbReference>
<dbReference type="NCBIfam" id="TIGR00224">
    <property type="entry name" value="pckA"/>
    <property type="match status" value="1"/>
</dbReference>
<dbReference type="NCBIfam" id="NF006820">
    <property type="entry name" value="PRK09344.1-2"/>
    <property type="match status" value="1"/>
</dbReference>
<comment type="caution">
    <text evidence="10">The sequence shown here is derived from an EMBL/GenBank/DDBJ whole genome shotgun (WGS) entry which is preliminary data.</text>
</comment>